<keyword evidence="7" id="KW-0472">Membrane</keyword>
<evidence type="ECO:0000313" key="9">
    <source>
        <dbReference type="EMBL" id="CAF2859767.1"/>
    </source>
</evidence>
<proteinExistence type="inferred from homology"/>
<evidence type="ECO:0000256" key="7">
    <source>
        <dbReference type="RuleBase" id="RU003832"/>
    </source>
</evidence>
<gene>
    <name evidence="9" type="ORF">LSAA_6003</name>
</gene>
<reference evidence="9" key="1">
    <citation type="submission" date="2021-02" db="EMBL/GenBank/DDBJ databases">
        <authorList>
            <person name="Bekaert M."/>
        </authorList>
    </citation>
    <scope>NUCLEOTIDE SEQUENCE</scope>
    <source>
        <strain evidence="9">IoA-00</strain>
    </source>
</reference>
<dbReference type="EC" id="2.4.1.-" evidence="7"/>
<dbReference type="GO" id="GO:0000139">
    <property type="term" value="C:Golgi membrane"/>
    <property type="evidence" value="ECO:0007669"/>
    <property type="project" value="UniProtKB-SubCell"/>
</dbReference>
<comment type="similarity">
    <text evidence="3 7">Belongs to the glycosyltransferase 10 family.</text>
</comment>
<evidence type="ECO:0000256" key="1">
    <source>
        <dbReference type="ARBA" id="ARBA00004323"/>
    </source>
</evidence>
<evidence type="ECO:0000256" key="5">
    <source>
        <dbReference type="ARBA" id="ARBA00022679"/>
    </source>
</evidence>
<feature type="domain" description="Fucosyltransferase C-terminal" evidence="8">
    <location>
        <begin position="259"/>
        <end position="404"/>
    </location>
</feature>
<accession>A0A7R8CLT4</accession>
<evidence type="ECO:0000256" key="4">
    <source>
        <dbReference type="ARBA" id="ARBA00022676"/>
    </source>
</evidence>
<dbReference type="EMBL" id="HG994594">
    <property type="protein sequence ID" value="CAF2859767.1"/>
    <property type="molecule type" value="Genomic_DNA"/>
</dbReference>
<keyword evidence="10" id="KW-1185">Reference proteome</keyword>
<evidence type="ECO:0000259" key="8">
    <source>
        <dbReference type="Pfam" id="PF00852"/>
    </source>
</evidence>
<dbReference type="GO" id="GO:0032580">
    <property type="term" value="C:Golgi cisterna membrane"/>
    <property type="evidence" value="ECO:0007669"/>
    <property type="project" value="UniProtKB-SubCell"/>
</dbReference>
<protein>
    <recommendedName>
        <fullName evidence="7">Fucosyltransferase</fullName>
        <ecNumber evidence="7">2.4.1.-</ecNumber>
    </recommendedName>
</protein>
<dbReference type="InterPro" id="IPR055270">
    <property type="entry name" value="Glyco_tran_10_C"/>
</dbReference>
<dbReference type="InterPro" id="IPR038577">
    <property type="entry name" value="GT10-like_C_sf"/>
</dbReference>
<evidence type="ECO:0000313" key="10">
    <source>
        <dbReference type="Proteomes" id="UP000675881"/>
    </source>
</evidence>
<dbReference type="SUPFAM" id="SSF53756">
    <property type="entry name" value="UDP-Glycosyltransferase/glycogen phosphorylase"/>
    <property type="match status" value="1"/>
</dbReference>
<keyword evidence="5 7" id="KW-0808">Transferase</keyword>
<keyword evidence="7" id="KW-0812">Transmembrane</keyword>
<dbReference type="PANTHER" id="PTHR48438:SF1">
    <property type="entry name" value="ALPHA-(1,3)-FUCOSYLTRANSFERASE C-RELATED"/>
    <property type="match status" value="1"/>
</dbReference>
<evidence type="ECO:0000256" key="6">
    <source>
        <dbReference type="ARBA" id="ARBA00023034"/>
    </source>
</evidence>
<dbReference type="AlphaFoldDB" id="A0A7R8CLT4"/>
<dbReference type="UniPathway" id="UPA00378"/>
<keyword evidence="6 7" id="KW-0333">Golgi apparatus</keyword>
<comment type="subcellular location">
    <subcellularLocation>
        <location evidence="1">Golgi apparatus membrane</location>
        <topology evidence="1">Single-pass type II membrane protein</topology>
    </subcellularLocation>
    <subcellularLocation>
        <location evidence="7">Golgi apparatus</location>
        <location evidence="7">Golgi stack membrane</location>
        <topology evidence="7">Single-pass type II membrane protein</topology>
    </subcellularLocation>
</comment>
<name>A0A7R8CLT4_LEPSM</name>
<dbReference type="PANTHER" id="PTHR48438">
    <property type="entry name" value="ALPHA-(1,3)-FUCOSYLTRANSFERASE C-RELATED"/>
    <property type="match status" value="1"/>
</dbReference>
<dbReference type="Gene3D" id="3.40.50.11660">
    <property type="entry name" value="Glycosyl transferase family 10, C-terminal domain"/>
    <property type="match status" value="1"/>
</dbReference>
<dbReference type="InterPro" id="IPR001503">
    <property type="entry name" value="Glyco_trans_10"/>
</dbReference>
<organism evidence="9 10">
    <name type="scientific">Lepeophtheirus salmonis</name>
    <name type="common">Salmon louse</name>
    <name type="synonym">Caligus salmonis</name>
    <dbReference type="NCBI Taxonomy" id="72036"/>
    <lineage>
        <taxon>Eukaryota</taxon>
        <taxon>Metazoa</taxon>
        <taxon>Ecdysozoa</taxon>
        <taxon>Arthropoda</taxon>
        <taxon>Crustacea</taxon>
        <taxon>Multicrustacea</taxon>
        <taxon>Hexanauplia</taxon>
        <taxon>Copepoda</taxon>
        <taxon>Siphonostomatoida</taxon>
        <taxon>Caligidae</taxon>
        <taxon>Lepeophtheirus</taxon>
    </lineage>
</organism>
<keyword evidence="4 7" id="KW-0328">Glycosyltransferase</keyword>
<sequence>MVLYPPLLPYDSKNLRRNRILFRHGIHWCSIWSVEKLWEEARSFLQQYFLCDFRDVVSGAFRQQPPVLSIGSSGSGKNYYFSNKKIFEYSTYQYKEDLLMYRGSKAPWLLRKPDGNTTRLKTILYWNEFYGRYDTYDFGYGHDPFDRALMSLDEFDALIIHIRGLPNDWPKSRDWDKQSYVMLAIEAPIYLSEYRQLENLQLDSDFPIPYAWMDRIKPLPSEIEAYIKSFGKRKAKNSPSNDKVGLLAQLNYPSSSSTDCEDLSRTDGFMKDLPQHISIDVYGDCGDLSCTPKSKQQICKDYITEGFFTALGLNLIPIVHGGGLTNYSNFAPYKSFIDASKFESPAALANYLKLLDSDDARYYEYFWWKDFYKKGFHHHQALCDLCAKLHDKERESFYPDMQKWWINDAKCTPANKDY</sequence>
<dbReference type="GO" id="GO:0008417">
    <property type="term" value="F:fucosyltransferase activity"/>
    <property type="evidence" value="ECO:0007669"/>
    <property type="project" value="InterPro"/>
</dbReference>
<dbReference type="OrthoDB" id="427096at2759"/>
<dbReference type="Pfam" id="PF00852">
    <property type="entry name" value="Glyco_transf_10"/>
    <property type="match status" value="1"/>
</dbReference>
<evidence type="ECO:0000256" key="3">
    <source>
        <dbReference type="ARBA" id="ARBA00008919"/>
    </source>
</evidence>
<dbReference type="Proteomes" id="UP000675881">
    <property type="component" value="Chromosome 15"/>
</dbReference>
<comment type="pathway">
    <text evidence="2">Protein modification; protein glycosylation.</text>
</comment>
<evidence type="ECO:0000256" key="2">
    <source>
        <dbReference type="ARBA" id="ARBA00004922"/>
    </source>
</evidence>